<organism evidence="8 9">
    <name type="scientific">Candidatus Reidiella endopervernicosa</name>
    <dbReference type="NCBI Taxonomy" id="2738883"/>
    <lineage>
        <taxon>Bacteria</taxon>
        <taxon>Pseudomonadati</taxon>
        <taxon>Pseudomonadota</taxon>
        <taxon>Gammaproteobacteria</taxon>
        <taxon>Candidatus Reidiella</taxon>
    </lineage>
</organism>
<dbReference type="PRINTS" id="PR00260">
    <property type="entry name" value="CHEMTRNSDUCR"/>
</dbReference>
<dbReference type="PANTHER" id="PTHR32089">
    <property type="entry name" value="METHYL-ACCEPTING CHEMOTAXIS PROTEIN MCPB"/>
    <property type="match status" value="1"/>
</dbReference>
<evidence type="ECO:0000259" key="6">
    <source>
        <dbReference type="PROSITE" id="PS50111"/>
    </source>
</evidence>
<dbReference type="EMBL" id="CP054491">
    <property type="protein sequence ID" value="QKQ26052.1"/>
    <property type="molecule type" value="Genomic_DNA"/>
</dbReference>
<protein>
    <submittedName>
        <fullName evidence="8">Methyl-accepting chemotaxis protein</fullName>
    </submittedName>
</protein>
<comment type="subcellular location">
    <subcellularLocation>
        <location evidence="1">Membrane</location>
    </subcellularLocation>
</comment>
<evidence type="ECO:0000313" key="8">
    <source>
        <dbReference type="EMBL" id="QKQ26052.1"/>
    </source>
</evidence>
<dbReference type="GO" id="GO:0006935">
    <property type="term" value="P:chemotaxis"/>
    <property type="evidence" value="ECO:0007669"/>
    <property type="project" value="InterPro"/>
</dbReference>
<evidence type="ECO:0000256" key="3">
    <source>
        <dbReference type="ARBA" id="ARBA00029447"/>
    </source>
</evidence>
<feature type="domain" description="Methyl-accepting transducer" evidence="6">
    <location>
        <begin position="117"/>
        <end position="353"/>
    </location>
</feature>
<gene>
    <name evidence="8" type="ORF">HUE57_06970</name>
</gene>
<evidence type="ECO:0000259" key="7">
    <source>
        <dbReference type="PROSITE" id="PS50885"/>
    </source>
</evidence>
<dbReference type="PROSITE" id="PS50885">
    <property type="entry name" value="HAMP"/>
    <property type="match status" value="1"/>
</dbReference>
<dbReference type="Gene3D" id="1.10.287.950">
    <property type="entry name" value="Methyl-accepting chemotaxis protein"/>
    <property type="match status" value="1"/>
</dbReference>
<evidence type="ECO:0000256" key="5">
    <source>
        <dbReference type="SAM" id="Phobius"/>
    </source>
</evidence>
<dbReference type="GO" id="GO:0004888">
    <property type="term" value="F:transmembrane signaling receptor activity"/>
    <property type="evidence" value="ECO:0007669"/>
    <property type="project" value="InterPro"/>
</dbReference>
<comment type="similarity">
    <text evidence="3">Belongs to the methyl-accepting chemotaxis (MCP) protein family.</text>
</comment>
<dbReference type="SMART" id="SM00283">
    <property type="entry name" value="MA"/>
    <property type="match status" value="1"/>
</dbReference>
<feature type="domain" description="HAMP" evidence="7">
    <location>
        <begin position="60"/>
        <end position="112"/>
    </location>
</feature>
<dbReference type="SUPFAM" id="SSF58104">
    <property type="entry name" value="Methyl-accepting chemotaxis protein (MCP) signaling domain"/>
    <property type="match status" value="1"/>
</dbReference>
<dbReference type="KEGG" id="rev:HUE57_06970"/>
<dbReference type="InterPro" id="IPR004089">
    <property type="entry name" value="MCPsignal_dom"/>
</dbReference>
<keyword evidence="5" id="KW-0472">Membrane</keyword>
<feature type="transmembrane region" description="Helical" evidence="5">
    <location>
        <begin position="37"/>
        <end position="58"/>
    </location>
</feature>
<reference evidence="8 9" key="1">
    <citation type="submission" date="2020-05" db="EMBL/GenBank/DDBJ databases">
        <title>Horizontal transmission and recombination maintain forever young bacterial symbiont genomes.</title>
        <authorList>
            <person name="Russell S.L."/>
            <person name="Pepper-Tunick E."/>
            <person name="Svedberg J."/>
            <person name="Byrne A."/>
            <person name="Ruelas Castillo J."/>
            <person name="Vollmers C."/>
            <person name="Beinart R.A."/>
            <person name="Corbett-Detig R."/>
        </authorList>
    </citation>
    <scope>NUCLEOTIDE SEQUENCE [LARGE SCALE GENOMIC DNA]</scope>
    <source>
        <strain evidence="8">Santa_Monica_outfall</strain>
    </source>
</reference>
<proteinExistence type="inferred from homology"/>
<dbReference type="PROSITE" id="PS50111">
    <property type="entry name" value="CHEMOTAXIS_TRANSDUC_2"/>
    <property type="match status" value="1"/>
</dbReference>
<dbReference type="SMART" id="SM00304">
    <property type="entry name" value="HAMP"/>
    <property type="match status" value="1"/>
</dbReference>
<evidence type="ECO:0000256" key="2">
    <source>
        <dbReference type="ARBA" id="ARBA00023224"/>
    </source>
</evidence>
<dbReference type="AlphaFoldDB" id="A0A6N0HUH1"/>
<dbReference type="Pfam" id="PF00672">
    <property type="entry name" value="HAMP"/>
    <property type="match status" value="1"/>
</dbReference>
<dbReference type="Pfam" id="PF00015">
    <property type="entry name" value="MCPsignal"/>
    <property type="match status" value="1"/>
</dbReference>
<keyword evidence="2 4" id="KW-0807">Transducer</keyword>
<dbReference type="FunFam" id="1.10.287.950:FF:000001">
    <property type="entry name" value="Methyl-accepting chemotaxis sensory transducer"/>
    <property type="match status" value="1"/>
</dbReference>
<evidence type="ECO:0000256" key="1">
    <source>
        <dbReference type="ARBA" id="ARBA00004370"/>
    </source>
</evidence>
<sequence length="389" mass="41989">MPKTNFRKIATPGGLFMGMVFPLYAQFFVEWKEGMKLWFIVGCLIAGTSIGVINYVLVNIVLLRKVRRISDVAKAVSQNDISHQCTIESNDVIGEIVNSVNQMTENLRHMISQISDSSSHLTQSSELLQTITSETSHRVNQQQVETEQVANAMNEMSSMVQNVAHHAEQAAEAAKQADIDANKGHQVVNSTINSINTLASEVEKATTVINKLEADSENVGVVLDVIKGIAEQTNLLALNAAIEAARAGEQGRGFAVVADEVRTLASRTQESTQEIQEIIEHLQEGARNAAAAMQVGSNQTQTSVTQAGEAGAALASIASAVTNISEMTSQIANSSSEQERMSEEINNNVVNISDSAKETAISVQQTSESSNEMGQLTSKLESLIQRFKV</sequence>
<name>A0A6N0HUH1_9GAMM</name>
<dbReference type="CDD" id="cd06225">
    <property type="entry name" value="HAMP"/>
    <property type="match status" value="1"/>
</dbReference>
<dbReference type="GO" id="GO:0007165">
    <property type="term" value="P:signal transduction"/>
    <property type="evidence" value="ECO:0007669"/>
    <property type="project" value="UniProtKB-KW"/>
</dbReference>
<evidence type="ECO:0000313" key="9">
    <source>
        <dbReference type="Proteomes" id="UP000509658"/>
    </source>
</evidence>
<dbReference type="Proteomes" id="UP000509658">
    <property type="component" value="Chromosome"/>
</dbReference>
<keyword evidence="5" id="KW-1133">Transmembrane helix</keyword>
<accession>A0A6N0HUH1</accession>
<keyword evidence="9" id="KW-1185">Reference proteome</keyword>
<dbReference type="PANTHER" id="PTHR32089:SF112">
    <property type="entry name" value="LYSOZYME-LIKE PROTEIN-RELATED"/>
    <property type="match status" value="1"/>
</dbReference>
<keyword evidence="5" id="KW-0812">Transmembrane</keyword>
<feature type="transmembrane region" description="Helical" evidence="5">
    <location>
        <begin position="12"/>
        <end position="31"/>
    </location>
</feature>
<dbReference type="InterPro" id="IPR003660">
    <property type="entry name" value="HAMP_dom"/>
</dbReference>
<dbReference type="InterPro" id="IPR004090">
    <property type="entry name" value="Chemotax_Me-accpt_rcpt"/>
</dbReference>
<evidence type="ECO:0000256" key="4">
    <source>
        <dbReference type="PROSITE-ProRule" id="PRU00284"/>
    </source>
</evidence>
<dbReference type="CDD" id="cd11386">
    <property type="entry name" value="MCP_signal"/>
    <property type="match status" value="1"/>
</dbReference>
<dbReference type="GO" id="GO:0016020">
    <property type="term" value="C:membrane"/>
    <property type="evidence" value="ECO:0007669"/>
    <property type="project" value="UniProtKB-SubCell"/>
</dbReference>